<dbReference type="Gene3D" id="3.40.50.1820">
    <property type="entry name" value="alpha/beta hydrolase"/>
    <property type="match status" value="1"/>
</dbReference>
<keyword evidence="1" id="KW-0378">Hydrolase</keyword>
<dbReference type="OrthoDB" id="3601922at2"/>
<keyword evidence="3" id="KW-1185">Reference proteome</keyword>
<dbReference type="GO" id="GO:0016787">
    <property type="term" value="F:hydrolase activity"/>
    <property type="evidence" value="ECO:0007669"/>
    <property type="project" value="UniProtKB-KW"/>
</dbReference>
<reference evidence="1" key="3">
    <citation type="journal article" name="Syst. Appl. Microbiol.">
        <title>Streptomyces alkaliterrae sp. nov., isolated from an alkaline soil, and emended descriptions of Streptomyces alkaliphilus, Streptomyces calidiresistens and Streptomyces durbertensis.</title>
        <authorList>
            <person name="Swiecimska M."/>
            <person name="Golinska P."/>
            <person name="Nouioui I."/>
            <person name="Wypij M."/>
            <person name="Rai M."/>
            <person name="Sangal V."/>
            <person name="Goodfellow M."/>
        </authorList>
    </citation>
    <scope>NUCLEOTIDE SEQUENCE</scope>
    <source>
        <strain evidence="1">OF8</strain>
    </source>
</reference>
<protein>
    <submittedName>
        <fullName evidence="1">Alpha/beta hydrolase</fullName>
    </submittedName>
</protein>
<organism evidence="2 3">
    <name type="scientific">Streptomyces alkaliterrae</name>
    <dbReference type="NCBI Taxonomy" id="2213162"/>
    <lineage>
        <taxon>Bacteria</taxon>
        <taxon>Bacillati</taxon>
        <taxon>Actinomycetota</taxon>
        <taxon>Actinomycetes</taxon>
        <taxon>Kitasatosporales</taxon>
        <taxon>Streptomycetaceae</taxon>
        <taxon>Streptomyces</taxon>
    </lineage>
</organism>
<reference evidence="2 3" key="1">
    <citation type="submission" date="2019-10" db="EMBL/GenBank/DDBJ databases">
        <title>Streptomyces sp. nov., a novel actinobacterium isolated from alkaline environment.</title>
        <authorList>
            <person name="Golinska P."/>
        </authorList>
    </citation>
    <scope>NUCLEOTIDE SEQUENCE [LARGE SCALE GENOMIC DNA]</scope>
    <source>
        <strain evidence="2 3">OF1</strain>
    </source>
</reference>
<evidence type="ECO:0000313" key="2">
    <source>
        <dbReference type="EMBL" id="MQS05188.1"/>
    </source>
</evidence>
<accession>A0A5P0YY33</accession>
<comment type="caution">
    <text evidence="2">The sequence shown here is derived from an EMBL/GenBank/DDBJ whole genome shotgun (WGS) entry which is preliminary data.</text>
</comment>
<dbReference type="InterPro" id="IPR029058">
    <property type="entry name" value="AB_hydrolase_fold"/>
</dbReference>
<dbReference type="AlphaFoldDB" id="A0A5P0YY33"/>
<proteinExistence type="predicted"/>
<dbReference type="EMBL" id="JABJXA010000236">
    <property type="protein sequence ID" value="MBB1261975.1"/>
    <property type="molecule type" value="Genomic_DNA"/>
</dbReference>
<dbReference type="EMBL" id="VJYK02000464">
    <property type="protein sequence ID" value="MQS05188.1"/>
    <property type="molecule type" value="Genomic_DNA"/>
</dbReference>
<dbReference type="Proteomes" id="UP000320857">
    <property type="component" value="Unassembled WGS sequence"/>
</dbReference>
<dbReference type="Proteomes" id="UP000517765">
    <property type="component" value="Unassembled WGS sequence"/>
</dbReference>
<evidence type="ECO:0000313" key="4">
    <source>
        <dbReference type="Proteomes" id="UP000517765"/>
    </source>
</evidence>
<sequence length="164" mass="18555">MEAAERWRVLAEEGAFEALARDVAAQFMAPEGHGMVRRRSAVARLMRRRFANLTERELAMGMVHYERLLTHPWSLPQPDVTAPVLVFTGEFDTITPPPVGRSVAQHLAGRFTTIKESDHLVQIERDSELADLMVHFFTDRPLGRLPYLNPVEFFSSNITSPANV</sequence>
<evidence type="ECO:0000313" key="1">
    <source>
        <dbReference type="EMBL" id="MBB1261975.1"/>
    </source>
</evidence>
<evidence type="ECO:0000313" key="3">
    <source>
        <dbReference type="Proteomes" id="UP000320857"/>
    </source>
</evidence>
<dbReference type="RefSeq" id="WP_143651364.1">
    <property type="nucleotide sequence ID" value="NZ_JABJXA010000236.1"/>
</dbReference>
<gene>
    <name evidence="2" type="ORF">FNX44_025775</name>
    <name evidence="1" type="ORF">H3147_24650</name>
</gene>
<name>A0A5P0YY33_9ACTN</name>
<reference evidence="4" key="2">
    <citation type="submission" date="2020-05" db="EMBL/GenBank/DDBJ databases">
        <title>Classification of alakaliphilic streptomycetes isolated from an alkaline soil next to Lonar Crater, India and a proposal for the recognition of Streptomyces alkaliterrae sp. nov.</title>
        <authorList>
            <person name="Golinska P."/>
        </authorList>
    </citation>
    <scope>NUCLEOTIDE SEQUENCE [LARGE SCALE GENOMIC DNA]</scope>
    <source>
        <strain evidence="4">OF8</strain>
    </source>
</reference>
<dbReference type="SUPFAM" id="SSF53474">
    <property type="entry name" value="alpha/beta-Hydrolases"/>
    <property type="match status" value="1"/>
</dbReference>